<dbReference type="KEGG" id="malv:MALV_56800"/>
<dbReference type="RefSeq" id="WP_163670604.1">
    <property type="nucleotide sequence ID" value="NZ_AP022566.1"/>
</dbReference>
<dbReference type="Pfam" id="PF13374">
    <property type="entry name" value="TPR_10"/>
    <property type="match status" value="1"/>
</dbReference>
<dbReference type="Gene3D" id="1.25.40.10">
    <property type="entry name" value="Tetratricopeptide repeat domain"/>
    <property type="match status" value="2"/>
</dbReference>
<gene>
    <name evidence="1" type="ORF">MALV_56800</name>
</gene>
<dbReference type="PANTHER" id="PTHR46082:SF6">
    <property type="entry name" value="AAA+ ATPASE DOMAIN-CONTAINING PROTEIN-RELATED"/>
    <property type="match status" value="1"/>
</dbReference>
<keyword evidence="1" id="KW-0614">Plasmid</keyword>
<sequence>MSDNATGSGSPQWSEESVADGLRQVLDHVSRLGPDHETTLAARANLGNQRGLAGDPIAALVDLEITTDRCVAVLGADNAVTLAAAGMRAYWLARNGDRDAALAEYERLWPRAVSILGPDHLTTVSIRHSYSDIRDWTDNPGGAVHAYEEILAANTRNLGPDHPNTTAAATTLEYWRTALNDLADMARDIYIDEELYETGNDELNEEQRIKVDDAVAELIGGIDSEVDGVVELHTDLATLTRERGPDDREVLDIRGALAGQKLSAGDIAGGLADYESLISDLARVYGPADRQTFQARRDHAFALEHSAHGIGARIAALEVLLVDELSALGPDDPVTLQTRMYLAGSKKQAADLRAVLADQIRVLGAQHRDVGLTRHYLASALL</sequence>
<dbReference type="SUPFAM" id="SSF48452">
    <property type="entry name" value="TPR-like"/>
    <property type="match status" value="1"/>
</dbReference>
<accession>A0A6N4V2P8</accession>
<dbReference type="AlphaFoldDB" id="A0A6N4V2P8"/>
<protein>
    <recommendedName>
        <fullName evidence="3">Tetratricopeptide repeat protein</fullName>
    </recommendedName>
</protein>
<geneLocation type="plasmid" evidence="1 2">
    <name>pJCM12272</name>
</geneLocation>
<evidence type="ECO:0000313" key="2">
    <source>
        <dbReference type="Proteomes" id="UP000466906"/>
    </source>
</evidence>
<dbReference type="InterPro" id="IPR011990">
    <property type="entry name" value="TPR-like_helical_dom_sf"/>
</dbReference>
<proteinExistence type="predicted"/>
<reference evidence="1 2" key="1">
    <citation type="journal article" date="2019" name="Emerg. Microbes Infect.">
        <title>Comprehensive subspecies identification of 175 nontuberculous mycobacteria species based on 7547 genomic profiles.</title>
        <authorList>
            <person name="Matsumoto Y."/>
            <person name="Kinjo T."/>
            <person name="Motooka D."/>
            <person name="Nabeya D."/>
            <person name="Jung N."/>
            <person name="Uechi K."/>
            <person name="Horii T."/>
            <person name="Iida T."/>
            <person name="Fujita J."/>
            <person name="Nakamura S."/>
        </authorList>
    </citation>
    <scope>NUCLEOTIDE SEQUENCE [LARGE SCALE GENOMIC DNA]</scope>
    <source>
        <strain evidence="1 2">JCM 12272</strain>
        <plasmid evidence="1">pJCM12272</plasmid>
    </source>
</reference>
<keyword evidence="2" id="KW-1185">Reference proteome</keyword>
<dbReference type="EMBL" id="AP022566">
    <property type="protein sequence ID" value="BBX30555.1"/>
    <property type="molecule type" value="Genomic_DNA"/>
</dbReference>
<evidence type="ECO:0008006" key="3">
    <source>
        <dbReference type="Google" id="ProtNLM"/>
    </source>
</evidence>
<organism evidence="1 2">
    <name type="scientific">Mycolicibacterium alvei</name>
    <dbReference type="NCBI Taxonomy" id="67081"/>
    <lineage>
        <taxon>Bacteria</taxon>
        <taxon>Bacillati</taxon>
        <taxon>Actinomycetota</taxon>
        <taxon>Actinomycetes</taxon>
        <taxon>Mycobacteriales</taxon>
        <taxon>Mycobacteriaceae</taxon>
        <taxon>Mycolicibacterium</taxon>
    </lineage>
</organism>
<evidence type="ECO:0000313" key="1">
    <source>
        <dbReference type="EMBL" id="BBX30555.1"/>
    </source>
</evidence>
<dbReference type="PANTHER" id="PTHR46082">
    <property type="entry name" value="ATP/GTP-BINDING PROTEIN-RELATED"/>
    <property type="match status" value="1"/>
</dbReference>
<dbReference type="InterPro" id="IPR053137">
    <property type="entry name" value="NLR-like"/>
</dbReference>
<dbReference type="Proteomes" id="UP000466906">
    <property type="component" value="Plasmid pJCM12272"/>
</dbReference>
<name>A0A6N4V2P8_9MYCO</name>